<dbReference type="GO" id="GO:1900029">
    <property type="term" value="P:positive regulation of ruffle assembly"/>
    <property type="evidence" value="ECO:0007669"/>
    <property type="project" value="TreeGrafter"/>
</dbReference>
<dbReference type="PRINTS" id="PR00452">
    <property type="entry name" value="SH3DOMAIN"/>
</dbReference>
<dbReference type="GO" id="GO:0031982">
    <property type="term" value="C:vesicle"/>
    <property type="evidence" value="ECO:0007669"/>
    <property type="project" value="TreeGrafter"/>
</dbReference>
<evidence type="ECO:0000313" key="5">
    <source>
        <dbReference type="EMBL" id="NXJ73042.1"/>
    </source>
</evidence>
<feature type="region of interest" description="Disordered" evidence="3">
    <location>
        <begin position="31"/>
        <end position="91"/>
    </location>
</feature>
<dbReference type="GO" id="GO:0035023">
    <property type="term" value="P:regulation of Rho protein signal transduction"/>
    <property type="evidence" value="ECO:0007669"/>
    <property type="project" value="TreeGrafter"/>
</dbReference>
<accession>A0A7L0DR13</accession>
<dbReference type="Pfam" id="PF18016">
    <property type="entry name" value="SAM_3"/>
    <property type="match status" value="1"/>
</dbReference>
<dbReference type="AlphaFoldDB" id="A0A7L0DR13"/>
<evidence type="ECO:0000256" key="1">
    <source>
        <dbReference type="ARBA" id="ARBA00022443"/>
    </source>
</evidence>
<dbReference type="InterPro" id="IPR036028">
    <property type="entry name" value="SH3-like_dom_sf"/>
</dbReference>
<dbReference type="InterPro" id="IPR039801">
    <property type="entry name" value="EPS8-like"/>
</dbReference>
<feature type="domain" description="SH3" evidence="4">
    <location>
        <begin position="92"/>
        <end position="151"/>
    </location>
</feature>
<dbReference type="Gene3D" id="2.30.30.40">
    <property type="entry name" value="SH3 Domains"/>
    <property type="match status" value="1"/>
</dbReference>
<organism evidence="5 6">
    <name type="scientific">Rostratula benghalensis</name>
    <name type="common">greater painted-snipe</name>
    <dbReference type="NCBI Taxonomy" id="118793"/>
    <lineage>
        <taxon>Eukaryota</taxon>
        <taxon>Metazoa</taxon>
        <taxon>Chordata</taxon>
        <taxon>Craniata</taxon>
        <taxon>Vertebrata</taxon>
        <taxon>Euteleostomi</taxon>
        <taxon>Archelosauria</taxon>
        <taxon>Archosauria</taxon>
        <taxon>Dinosauria</taxon>
        <taxon>Saurischia</taxon>
        <taxon>Theropoda</taxon>
        <taxon>Coelurosauria</taxon>
        <taxon>Aves</taxon>
        <taxon>Neognathae</taxon>
        <taxon>Neoaves</taxon>
        <taxon>Charadriiformes</taxon>
        <taxon>Rostratulidae</taxon>
        <taxon>Rostratula</taxon>
    </lineage>
</organism>
<feature type="non-terminal residue" evidence="5">
    <location>
        <position position="221"/>
    </location>
</feature>
<feature type="non-terminal residue" evidence="5">
    <location>
        <position position="1"/>
    </location>
</feature>
<comment type="caution">
    <text evidence="5">The sequence shown here is derived from an EMBL/GenBank/DDBJ whole genome shotgun (WGS) entry which is preliminary data.</text>
</comment>
<reference evidence="5 6" key="1">
    <citation type="submission" date="2019-09" db="EMBL/GenBank/DDBJ databases">
        <title>Bird 10,000 Genomes (B10K) Project - Family phase.</title>
        <authorList>
            <person name="Zhang G."/>
        </authorList>
    </citation>
    <scope>NUCLEOTIDE SEQUENCE [LARGE SCALE GENOMIC DNA]</scope>
    <source>
        <strain evidence="5">B10K-DU-006-20</strain>
        <tissue evidence="5">Mixed tissue sample</tissue>
    </source>
</reference>
<dbReference type="PANTHER" id="PTHR12287:SF22">
    <property type="entry name" value="EPIDERMAL GROWTH FACTOR RECEPTOR KINASE SUBSTRATE 8-LIKE PROTEIN 3"/>
    <property type="match status" value="1"/>
</dbReference>
<evidence type="ECO:0000256" key="2">
    <source>
        <dbReference type="PROSITE-ProRule" id="PRU00192"/>
    </source>
</evidence>
<evidence type="ECO:0000256" key="3">
    <source>
        <dbReference type="SAM" id="MobiDB-lite"/>
    </source>
</evidence>
<protein>
    <submittedName>
        <fullName evidence="5">ES8L3 protein</fullName>
    </submittedName>
</protein>
<gene>
    <name evidence="5" type="primary">Eps8l3</name>
    <name evidence="5" type="ORF">ROSBEN_R15704</name>
</gene>
<feature type="compositionally biased region" description="Pro residues" evidence="3">
    <location>
        <begin position="53"/>
        <end position="76"/>
    </location>
</feature>
<dbReference type="SMART" id="SM00326">
    <property type="entry name" value="SH3"/>
    <property type="match status" value="1"/>
</dbReference>
<dbReference type="SUPFAM" id="SSF50044">
    <property type="entry name" value="SH3-domain"/>
    <property type="match status" value="1"/>
</dbReference>
<feature type="compositionally biased region" description="Low complexity" evidence="3">
    <location>
        <begin position="187"/>
        <end position="202"/>
    </location>
</feature>
<dbReference type="GO" id="GO:0007266">
    <property type="term" value="P:Rho protein signal transduction"/>
    <property type="evidence" value="ECO:0007669"/>
    <property type="project" value="TreeGrafter"/>
</dbReference>
<dbReference type="PANTHER" id="PTHR12287">
    <property type="entry name" value="EPIDERMAL GROWTH FACTOR RECEPTOR KINASE SUBSTRATE EPS8-RELATED PROTEIN"/>
    <property type="match status" value="1"/>
</dbReference>
<dbReference type="InterPro" id="IPR041418">
    <property type="entry name" value="SAM_3"/>
</dbReference>
<dbReference type="Pfam" id="PF00018">
    <property type="entry name" value="SH3_1"/>
    <property type="match status" value="1"/>
</dbReference>
<sequence>GGGGHSTHLGFLLTHGRAEHPEGELVPDYIPVFSNGWLPPPPEQVQPRGGQDFPPPASVSPPHSLPPSFSPLPRQPPITGQGDNPGQASLLPAQGLVRALYEFQGRNPQELSVRMGDTLQVLDQRKKWWLVQDKLGDKGYVPSNILEPLGQGRGGPSPSQVGVVCPPHLLLPPPPGRGDRGGYPTVLSPSLPLQDSPPTLLPESSPAEVTAWLTDKGFSKM</sequence>
<feature type="region of interest" description="Disordered" evidence="3">
    <location>
        <begin position="171"/>
        <end position="208"/>
    </location>
</feature>
<dbReference type="InterPro" id="IPR013761">
    <property type="entry name" value="SAM/pointed_sf"/>
</dbReference>
<evidence type="ECO:0000313" key="6">
    <source>
        <dbReference type="Proteomes" id="UP000545435"/>
    </source>
</evidence>
<evidence type="ECO:0000259" key="4">
    <source>
        <dbReference type="PROSITE" id="PS50002"/>
    </source>
</evidence>
<dbReference type="GO" id="GO:0032587">
    <property type="term" value="C:ruffle membrane"/>
    <property type="evidence" value="ECO:0007669"/>
    <property type="project" value="TreeGrafter"/>
</dbReference>
<dbReference type="Gene3D" id="1.10.150.50">
    <property type="entry name" value="Transcription Factor, Ets-1"/>
    <property type="match status" value="1"/>
</dbReference>
<dbReference type="EMBL" id="VXAI01002183">
    <property type="protein sequence ID" value="NXJ73042.1"/>
    <property type="molecule type" value="Genomic_DNA"/>
</dbReference>
<dbReference type="Proteomes" id="UP000545435">
    <property type="component" value="Unassembled WGS sequence"/>
</dbReference>
<dbReference type="InterPro" id="IPR001452">
    <property type="entry name" value="SH3_domain"/>
</dbReference>
<keyword evidence="1 2" id="KW-0728">SH3 domain</keyword>
<name>A0A7L0DR13_9CHAR</name>
<keyword evidence="6" id="KW-1185">Reference proteome</keyword>
<proteinExistence type="predicted"/>
<dbReference type="GO" id="GO:0003779">
    <property type="term" value="F:actin binding"/>
    <property type="evidence" value="ECO:0007669"/>
    <property type="project" value="TreeGrafter"/>
</dbReference>
<dbReference type="PROSITE" id="PS50002">
    <property type="entry name" value="SH3"/>
    <property type="match status" value="1"/>
</dbReference>